<accession>A0A7X0H4T6</accession>
<dbReference type="SUPFAM" id="SSF50341">
    <property type="entry name" value="CheW-like"/>
    <property type="match status" value="1"/>
</dbReference>
<feature type="modified residue" description="4-aspartylphosphate" evidence="1">
    <location>
        <position position="240"/>
    </location>
</feature>
<name>A0A7X0H4T6_9BACT</name>
<dbReference type="InterPro" id="IPR011006">
    <property type="entry name" value="CheY-like_superfamily"/>
</dbReference>
<dbReference type="EMBL" id="JACHGY010000001">
    <property type="protein sequence ID" value="MBB6429037.1"/>
    <property type="molecule type" value="Genomic_DNA"/>
</dbReference>
<evidence type="ECO:0000259" key="3">
    <source>
        <dbReference type="PROSITE" id="PS50851"/>
    </source>
</evidence>
<evidence type="ECO:0000259" key="2">
    <source>
        <dbReference type="PROSITE" id="PS50110"/>
    </source>
</evidence>
<dbReference type="InterPro" id="IPR002545">
    <property type="entry name" value="CheW-lke_dom"/>
</dbReference>
<dbReference type="PIRSF" id="PIRSF002867">
    <property type="entry name" value="CheV"/>
    <property type="match status" value="1"/>
</dbReference>
<dbReference type="InterPro" id="IPR036061">
    <property type="entry name" value="CheW-like_dom_sf"/>
</dbReference>
<dbReference type="InterPro" id="IPR024181">
    <property type="entry name" value="Chemotax_regulator_CheV"/>
</dbReference>
<dbReference type="PANTHER" id="PTHR47233:SF3">
    <property type="entry name" value="CHEMOTAXIS PROTEIN CHEV"/>
    <property type="match status" value="1"/>
</dbReference>
<dbReference type="Proteomes" id="UP000541810">
    <property type="component" value="Unassembled WGS sequence"/>
</dbReference>
<dbReference type="SMART" id="SM00448">
    <property type="entry name" value="REC"/>
    <property type="match status" value="1"/>
</dbReference>
<dbReference type="Pfam" id="PF01584">
    <property type="entry name" value="CheW"/>
    <property type="match status" value="1"/>
</dbReference>
<gene>
    <name evidence="4" type="ORF">HNQ40_000843</name>
</gene>
<proteinExistence type="predicted"/>
<dbReference type="GO" id="GO:0006935">
    <property type="term" value="P:chemotaxis"/>
    <property type="evidence" value="ECO:0007669"/>
    <property type="project" value="InterPro"/>
</dbReference>
<dbReference type="PROSITE" id="PS50110">
    <property type="entry name" value="RESPONSE_REGULATORY"/>
    <property type="match status" value="1"/>
</dbReference>
<comment type="caution">
    <text evidence="4">The sequence shown here is derived from an EMBL/GenBank/DDBJ whole genome shotgun (WGS) entry which is preliminary data.</text>
</comment>
<evidence type="ECO:0000313" key="4">
    <source>
        <dbReference type="EMBL" id="MBB6429037.1"/>
    </source>
</evidence>
<dbReference type="Gene3D" id="2.40.50.180">
    <property type="entry name" value="CheA-289, Domain 4"/>
    <property type="match status" value="1"/>
</dbReference>
<keyword evidence="5" id="KW-1185">Reference proteome</keyword>
<dbReference type="PANTHER" id="PTHR47233">
    <property type="entry name" value="CHEMOTAXIS PROTEIN CHEV"/>
    <property type="match status" value="1"/>
</dbReference>
<protein>
    <submittedName>
        <fullName evidence="4">Two-component system chemotaxis response regulator CheV</fullName>
    </submittedName>
</protein>
<dbReference type="Gene3D" id="3.40.50.2300">
    <property type="match status" value="1"/>
</dbReference>
<feature type="domain" description="CheW-like" evidence="3">
    <location>
        <begin position="23"/>
        <end position="163"/>
    </location>
</feature>
<evidence type="ECO:0000313" key="5">
    <source>
        <dbReference type="Proteomes" id="UP000541810"/>
    </source>
</evidence>
<evidence type="ECO:0000256" key="1">
    <source>
        <dbReference type="PROSITE-ProRule" id="PRU00169"/>
    </source>
</evidence>
<dbReference type="RefSeq" id="WP_184676638.1">
    <property type="nucleotide sequence ID" value="NZ_JACHGY010000001.1"/>
</dbReference>
<dbReference type="GO" id="GO:0000160">
    <property type="term" value="P:phosphorelay signal transduction system"/>
    <property type="evidence" value="ECO:0007669"/>
    <property type="project" value="InterPro"/>
</dbReference>
<keyword evidence="1" id="KW-0597">Phosphoprotein</keyword>
<dbReference type="InterPro" id="IPR001789">
    <property type="entry name" value="Sig_transdc_resp-reg_receiver"/>
</dbReference>
<dbReference type="SUPFAM" id="SSF52172">
    <property type="entry name" value="CheY-like"/>
    <property type="match status" value="1"/>
</dbReference>
<dbReference type="Gene3D" id="2.30.30.40">
    <property type="entry name" value="SH3 Domains"/>
    <property type="match status" value="1"/>
</dbReference>
<dbReference type="PROSITE" id="PS50851">
    <property type="entry name" value="CHEW"/>
    <property type="match status" value="1"/>
</dbReference>
<organism evidence="4 5">
    <name type="scientific">Algisphaera agarilytica</name>
    <dbReference type="NCBI Taxonomy" id="1385975"/>
    <lineage>
        <taxon>Bacteria</taxon>
        <taxon>Pseudomonadati</taxon>
        <taxon>Planctomycetota</taxon>
        <taxon>Phycisphaerae</taxon>
        <taxon>Phycisphaerales</taxon>
        <taxon>Phycisphaeraceae</taxon>
        <taxon>Algisphaera</taxon>
    </lineage>
</organism>
<feature type="domain" description="Response regulatory" evidence="2">
    <location>
        <begin position="184"/>
        <end position="307"/>
    </location>
</feature>
<dbReference type="AlphaFoldDB" id="A0A7X0H4T6"/>
<dbReference type="Pfam" id="PF00072">
    <property type="entry name" value="Response_reg"/>
    <property type="match status" value="1"/>
</dbReference>
<sequence length="316" mass="34888">MPTPSTSAKNKSKDILLESGTNELEVLVFEVGGQRFGVNVAKVREVILHVDAIPTPGQADTVKGVIRLRGSVLTVVDLHKQLNRIPKLEDENEWRIIVTEFNGVTAAFEVEVVDSIYRLSWEDIRPVPDSGANGHTAVTGMAEVGEELIMMLDFESIYDTITNNDSHAKAAAVNTMGVDRSKPRIWLAEDSSFIRASIEKMIRDSGFEQFTAYRNGQEAWEAFAEAVKNNSPLPDVLISDIEMPQMDGLHLCKKVKDNPATSKIKVVLYSSLITAETRHKGIEVGADQQFNKPNLEDVVHTIDEWMAQAAADTQAA</sequence>
<dbReference type="SMART" id="SM00260">
    <property type="entry name" value="CheW"/>
    <property type="match status" value="1"/>
</dbReference>
<reference evidence="4 5" key="1">
    <citation type="submission" date="2020-08" db="EMBL/GenBank/DDBJ databases">
        <title>Genomic Encyclopedia of Type Strains, Phase IV (KMG-IV): sequencing the most valuable type-strain genomes for metagenomic binning, comparative biology and taxonomic classification.</title>
        <authorList>
            <person name="Goeker M."/>
        </authorList>
    </citation>
    <scope>NUCLEOTIDE SEQUENCE [LARGE SCALE GENOMIC DNA]</scope>
    <source>
        <strain evidence="4 5">DSM 103725</strain>
    </source>
</reference>